<dbReference type="InterPro" id="IPR050490">
    <property type="entry name" value="Bact_solute-bd_prot1"/>
</dbReference>
<evidence type="ECO:0000256" key="1">
    <source>
        <dbReference type="SAM" id="Phobius"/>
    </source>
</evidence>
<evidence type="ECO:0008006" key="4">
    <source>
        <dbReference type="Google" id="ProtNLM"/>
    </source>
</evidence>
<gene>
    <name evidence="2" type="ORF">A3B14_00755</name>
</gene>
<dbReference type="Gene3D" id="3.40.190.10">
    <property type="entry name" value="Periplasmic binding protein-like II"/>
    <property type="match status" value="1"/>
</dbReference>
<evidence type="ECO:0000313" key="2">
    <source>
        <dbReference type="EMBL" id="OHB02958.1"/>
    </source>
</evidence>
<dbReference type="AlphaFoldDB" id="A0A1G2U094"/>
<dbReference type="InterPro" id="IPR006059">
    <property type="entry name" value="SBP"/>
</dbReference>
<protein>
    <recommendedName>
        <fullName evidence="4">ABC transporter substrate-binding protein</fullName>
    </recommendedName>
</protein>
<comment type="caution">
    <text evidence="2">The sequence shown here is derived from an EMBL/GenBank/DDBJ whole genome shotgun (WGS) entry which is preliminary data.</text>
</comment>
<dbReference type="Proteomes" id="UP000176800">
    <property type="component" value="Unassembled WGS sequence"/>
</dbReference>
<organism evidence="2 3">
    <name type="scientific">Candidatus Zambryskibacteria bacterium RIFCSPLOWO2_01_FULL_45_21</name>
    <dbReference type="NCBI Taxonomy" id="1802761"/>
    <lineage>
        <taxon>Bacteria</taxon>
        <taxon>Candidatus Zambryskiibacteriota</taxon>
    </lineage>
</organism>
<proteinExistence type="predicted"/>
<keyword evidence="1" id="KW-1133">Transmembrane helix</keyword>
<name>A0A1G2U094_9BACT</name>
<dbReference type="EMBL" id="MHWE01000024">
    <property type="protein sequence ID" value="OHB02958.1"/>
    <property type="molecule type" value="Genomic_DNA"/>
</dbReference>
<feature type="transmembrane region" description="Helical" evidence="1">
    <location>
        <begin position="6"/>
        <end position="25"/>
    </location>
</feature>
<reference evidence="2 3" key="1">
    <citation type="journal article" date="2016" name="Nat. Commun.">
        <title>Thousands of microbial genomes shed light on interconnected biogeochemical processes in an aquifer system.</title>
        <authorList>
            <person name="Anantharaman K."/>
            <person name="Brown C.T."/>
            <person name="Hug L.A."/>
            <person name="Sharon I."/>
            <person name="Castelle C.J."/>
            <person name="Probst A.J."/>
            <person name="Thomas B.C."/>
            <person name="Singh A."/>
            <person name="Wilkins M.J."/>
            <person name="Karaoz U."/>
            <person name="Brodie E.L."/>
            <person name="Williams K.H."/>
            <person name="Hubbard S.S."/>
            <person name="Banfield J.F."/>
        </authorList>
    </citation>
    <scope>NUCLEOTIDE SEQUENCE [LARGE SCALE GENOMIC DNA]</scope>
</reference>
<dbReference type="PANTHER" id="PTHR43649">
    <property type="entry name" value="ARABINOSE-BINDING PROTEIN-RELATED"/>
    <property type="match status" value="1"/>
</dbReference>
<sequence>MSKFQIGLLVVFGVFIAIGVAFFALSKGGGGQTTSNVVIWGTMSRGVFSQSFSKLPISKDDTFKVSYVEKPAESFDEDLLEALASGGGPDLIVISQDLIIKYRNKIFPIPYQTISERDFKSSFVEEAEMFLMSDGIVALPLTIDPLVMYWNRDIFTNAGISTPPLYWDEFFDLTKKLTIRAGALNLERSTVAMGEFSNIQNAKEILTTLIFQAGNPIVEWQYNKFVSTLSDRRGEPISPANSALTFYTEFSNPTKAFYSWNRSLPDAQTSFVAGDLAVYFGFASELDYVRRKNPNLNFDVSIMPQSRNSGRNTTFGQLYGLAIIKNSKNIAGAYQIARALTTRESVAAFVENLKLPPPRRDLLAELPSDQFLSVFYKSALWARGWHDPDPEETEVLFREMIESITGGRVRQEQAIADTHGRINLLLEGK</sequence>
<keyword evidence="1" id="KW-0812">Transmembrane</keyword>
<keyword evidence="1" id="KW-0472">Membrane</keyword>
<dbReference type="PANTHER" id="PTHR43649:SF12">
    <property type="entry name" value="DIACETYLCHITOBIOSE BINDING PROTEIN DASA"/>
    <property type="match status" value="1"/>
</dbReference>
<dbReference type="Pfam" id="PF01547">
    <property type="entry name" value="SBP_bac_1"/>
    <property type="match status" value="1"/>
</dbReference>
<evidence type="ECO:0000313" key="3">
    <source>
        <dbReference type="Proteomes" id="UP000176800"/>
    </source>
</evidence>
<dbReference type="SUPFAM" id="SSF53850">
    <property type="entry name" value="Periplasmic binding protein-like II"/>
    <property type="match status" value="1"/>
</dbReference>
<accession>A0A1G2U094</accession>